<name>A0ABQ3D7L5_9ACTN</name>
<accession>A0ABQ3D7L5</accession>
<proteinExistence type="predicted"/>
<dbReference type="EMBL" id="BMVN01000037">
    <property type="protein sequence ID" value="GHA56907.1"/>
    <property type="molecule type" value="Genomic_DNA"/>
</dbReference>
<protein>
    <submittedName>
        <fullName evidence="1">Uncharacterized protein</fullName>
    </submittedName>
</protein>
<gene>
    <name evidence="1" type="ORF">GCM10010345_71780</name>
</gene>
<dbReference type="Proteomes" id="UP000653644">
    <property type="component" value="Unassembled WGS sequence"/>
</dbReference>
<sequence length="86" mass="9792">MLRCRGLGPYAALVPACRQEREEDFRDPYAPVARWLDQSRIHHLGVRRRHLLFPLRHLLADGCHLALTGHLDTLAPIPHALASSLR</sequence>
<keyword evidence="2" id="KW-1185">Reference proteome</keyword>
<comment type="caution">
    <text evidence="1">The sequence shown here is derived from an EMBL/GenBank/DDBJ whole genome shotgun (WGS) entry which is preliminary data.</text>
</comment>
<organism evidence="1 2">
    <name type="scientific">Streptomyces canarius</name>
    <dbReference type="NCBI Taxonomy" id="285453"/>
    <lineage>
        <taxon>Bacteria</taxon>
        <taxon>Bacillati</taxon>
        <taxon>Actinomycetota</taxon>
        <taxon>Actinomycetes</taxon>
        <taxon>Kitasatosporales</taxon>
        <taxon>Streptomycetaceae</taxon>
        <taxon>Streptomyces</taxon>
    </lineage>
</organism>
<evidence type="ECO:0000313" key="2">
    <source>
        <dbReference type="Proteomes" id="UP000653644"/>
    </source>
</evidence>
<evidence type="ECO:0000313" key="1">
    <source>
        <dbReference type="EMBL" id="GHA56907.1"/>
    </source>
</evidence>
<reference evidence="2" key="1">
    <citation type="journal article" date="2019" name="Int. J. Syst. Evol. Microbiol.">
        <title>The Global Catalogue of Microorganisms (GCM) 10K type strain sequencing project: providing services to taxonomists for standard genome sequencing and annotation.</title>
        <authorList>
            <consortium name="The Broad Institute Genomics Platform"/>
            <consortium name="The Broad Institute Genome Sequencing Center for Infectious Disease"/>
            <person name="Wu L."/>
            <person name="Ma J."/>
        </authorList>
    </citation>
    <scope>NUCLEOTIDE SEQUENCE [LARGE SCALE GENOMIC DNA]</scope>
    <source>
        <strain evidence="2">JCM 4733</strain>
    </source>
</reference>